<comment type="caution">
    <text evidence="2">The sequence shown here is derived from an EMBL/GenBank/DDBJ whole genome shotgun (WGS) entry which is preliminary data.</text>
</comment>
<gene>
    <name evidence="2" type="ORF">IFM89_002087</name>
</gene>
<dbReference type="OrthoDB" id="1489976at2759"/>
<evidence type="ECO:0000313" key="3">
    <source>
        <dbReference type="Proteomes" id="UP000631114"/>
    </source>
</evidence>
<dbReference type="AlphaFoldDB" id="A0A835H3S7"/>
<keyword evidence="3" id="KW-1185">Reference proteome</keyword>
<proteinExistence type="inferred from homology"/>
<evidence type="ECO:0000256" key="1">
    <source>
        <dbReference type="ARBA" id="ARBA00006974"/>
    </source>
</evidence>
<dbReference type="PANTHER" id="PTHR31374">
    <property type="entry name" value="AUXIN-INDUCED PROTEIN-LIKE-RELATED"/>
    <property type="match status" value="1"/>
</dbReference>
<evidence type="ECO:0000313" key="2">
    <source>
        <dbReference type="EMBL" id="KAF9591132.1"/>
    </source>
</evidence>
<name>A0A835H3S7_9MAGN</name>
<sequence>MSSTKVVGKILHLLKKPELKNHNGNLSTKKEVLPEVPEGYALIYVGEEHKSYMVQLQYLSCPMFQALLNQFEEQLRNIYLVHRINAHPEGPIVLPCSVELFESVLNLAMST</sequence>
<accession>A0A835H3S7</accession>
<comment type="similarity">
    <text evidence="1">Belongs to the ARG7 family.</text>
</comment>
<protein>
    <recommendedName>
        <fullName evidence="4">Small auxin up regulated protein</fullName>
    </recommendedName>
</protein>
<dbReference type="GO" id="GO:0009733">
    <property type="term" value="P:response to auxin"/>
    <property type="evidence" value="ECO:0007669"/>
    <property type="project" value="InterPro"/>
</dbReference>
<dbReference type="EMBL" id="JADFTS010000008">
    <property type="protein sequence ID" value="KAF9591132.1"/>
    <property type="molecule type" value="Genomic_DNA"/>
</dbReference>
<organism evidence="2 3">
    <name type="scientific">Coptis chinensis</name>
    <dbReference type="NCBI Taxonomy" id="261450"/>
    <lineage>
        <taxon>Eukaryota</taxon>
        <taxon>Viridiplantae</taxon>
        <taxon>Streptophyta</taxon>
        <taxon>Embryophyta</taxon>
        <taxon>Tracheophyta</taxon>
        <taxon>Spermatophyta</taxon>
        <taxon>Magnoliopsida</taxon>
        <taxon>Ranunculales</taxon>
        <taxon>Ranunculaceae</taxon>
        <taxon>Coptidoideae</taxon>
        <taxon>Coptis</taxon>
    </lineage>
</organism>
<dbReference type="PANTHER" id="PTHR31374:SF418">
    <property type="entry name" value="AUXIN-RESPONSIVE FAMILY PROTEIN"/>
    <property type="match status" value="1"/>
</dbReference>
<dbReference type="Proteomes" id="UP000631114">
    <property type="component" value="Unassembled WGS sequence"/>
</dbReference>
<dbReference type="Pfam" id="PF02519">
    <property type="entry name" value="Auxin_inducible"/>
    <property type="match status" value="1"/>
</dbReference>
<evidence type="ECO:0008006" key="4">
    <source>
        <dbReference type="Google" id="ProtNLM"/>
    </source>
</evidence>
<dbReference type="InterPro" id="IPR003676">
    <property type="entry name" value="SAUR_fam"/>
</dbReference>
<reference evidence="2 3" key="1">
    <citation type="submission" date="2020-10" db="EMBL/GenBank/DDBJ databases">
        <title>The Coptis chinensis genome and diversification of protoberbering-type alkaloids.</title>
        <authorList>
            <person name="Wang B."/>
            <person name="Shu S."/>
            <person name="Song C."/>
            <person name="Liu Y."/>
        </authorList>
    </citation>
    <scope>NUCLEOTIDE SEQUENCE [LARGE SCALE GENOMIC DNA]</scope>
    <source>
        <strain evidence="2">HL-2020</strain>
        <tissue evidence="2">Leaf</tissue>
    </source>
</reference>